<dbReference type="InParanoid" id="G5ANP4"/>
<dbReference type="PROSITE" id="PS00207">
    <property type="entry name" value="TRANSFERRIN_LIKE_3"/>
    <property type="match status" value="2"/>
</dbReference>
<dbReference type="Pfam" id="PF00405">
    <property type="entry name" value="Transferrin"/>
    <property type="match status" value="2"/>
</dbReference>
<feature type="disulfide bond" evidence="23">
    <location>
        <begin position="226"/>
        <end position="237"/>
    </location>
</feature>
<feature type="binding site" evidence="21">
    <location>
        <position position="495"/>
    </location>
    <ligand>
        <name>hydrogencarbonate</name>
        <dbReference type="ChEBI" id="CHEBI:17544"/>
        <label>1</label>
    </ligand>
</feature>
<feature type="domain" description="Transferrin-like" evidence="24">
    <location>
        <begin position="62"/>
        <end position="363"/>
    </location>
</feature>
<dbReference type="CDD" id="cd13617">
    <property type="entry name" value="PBP2_transferrin_C"/>
    <property type="match status" value="1"/>
</dbReference>
<feature type="disulfide bond" evidence="23">
    <location>
        <begin position="655"/>
        <end position="660"/>
    </location>
</feature>
<dbReference type="EMBL" id="JH166228">
    <property type="protein sequence ID" value="EHA98654.1"/>
    <property type="molecule type" value="Genomic_DNA"/>
</dbReference>
<feature type="disulfide bond" evidence="23">
    <location>
        <begin position="75"/>
        <end position="92"/>
    </location>
</feature>
<keyword evidence="18 23" id="KW-1015">Disulfide bond</keyword>
<feature type="binding site" evidence="21">
    <location>
        <position position="496"/>
    </location>
    <ligand>
        <name>hydrogencarbonate</name>
        <dbReference type="ChEBI" id="CHEBI:17544"/>
        <label>1</label>
    </ligand>
</feature>
<feature type="disulfide bond" evidence="23">
    <location>
        <begin position="455"/>
        <end position="677"/>
    </location>
</feature>
<evidence type="ECO:0000256" key="18">
    <source>
        <dbReference type="ARBA" id="ARBA00023157"/>
    </source>
</evidence>
<dbReference type="PRINTS" id="PR00422">
    <property type="entry name" value="TRANSFERRIN"/>
</dbReference>
<dbReference type="AlphaFoldDB" id="G5ANP4"/>
<organism evidence="25 26">
    <name type="scientific">Heterocephalus glaber</name>
    <name type="common">Naked mole rat</name>
    <dbReference type="NCBI Taxonomy" id="10181"/>
    <lineage>
        <taxon>Eukaryota</taxon>
        <taxon>Metazoa</taxon>
        <taxon>Chordata</taxon>
        <taxon>Craniata</taxon>
        <taxon>Vertebrata</taxon>
        <taxon>Euteleostomi</taxon>
        <taxon>Mammalia</taxon>
        <taxon>Eutheria</taxon>
        <taxon>Euarchontoglires</taxon>
        <taxon>Glires</taxon>
        <taxon>Rodentia</taxon>
        <taxon>Hystricomorpha</taxon>
        <taxon>Bathyergidae</taxon>
        <taxon>Heterocephalus</taxon>
    </lineage>
</organism>
<dbReference type="eggNOG" id="ENOG502QSZB">
    <property type="taxonomic scope" value="Eukaryota"/>
</dbReference>
<evidence type="ECO:0000256" key="19">
    <source>
        <dbReference type="ARBA" id="ARBA00023180"/>
    </source>
</evidence>
<keyword evidence="9 22" id="KW-0479">Metal-binding</keyword>
<dbReference type="GO" id="GO:0006826">
    <property type="term" value="P:iron ion transport"/>
    <property type="evidence" value="ECO:0007669"/>
    <property type="project" value="UniProtKB-KW"/>
</dbReference>
<feature type="disulfide bond" evidence="23">
    <location>
        <begin position="532"/>
        <end position="545"/>
    </location>
</feature>
<feature type="binding site" evidence="22">
    <location>
        <position position="116"/>
    </location>
    <ligand>
        <name>Fe(3+)</name>
        <dbReference type="ChEBI" id="CHEBI:29034"/>
        <label>1</label>
    </ligand>
</feature>
<evidence type="ECO:0000313" key="26">
    <source>
        <dbReference type="Proteomes" id="UP000006813"/>
    </source>
</evidence>
<dbReference type="Proteomes" id="UP000006813">
    <property type="component" value="Unassembled WGS sequence"/>
</dbReference>
<evidence type="ECO:0000256" key="4">
    <source>
        <dbReference type="ARBA" id="ARBA00018107"/>
    </source>
</evidence>
<dbReference type="GO" id="GO:0008236">
    <property type="term" value="F:serine-type peptidase activity"/>
    <property type="evidence" value="ECO:0007669"/>
    <property type="project" value="UniProtKB-KW"/>
</dbReference>
<evidence type="ECO:0000256" key="10">
    <source>
        <dbReference type="ARBA" id="ARBA00022729"/>
    </source>
</evidence>
<dbReference type="GO" id="GO:0019731">
    <property type="term" value="P:antibacterial humoral response"/>
    <property type="evidence" value="ECO:0007669"/>
    <property type="project" value="TreeGrafter"/>
</dbReference>
<dbReference type="GO" id="GO:0001503">
    <property type="term" value="P:ossification"/>
    <property type="evidence" value="ECO:0007669"/>
    <property type="project" value="UniProtKB-KW"/>
</dbReference>
<keyword evidence="5" id="KW-0813">Transport</keyword>
<evidence type="ECO:0000256" key="6">
    <source>
        <dbReference type="ARBA" id="ARBA00022496"/>
    </source>
</evidence>
<dbReference type="InterPro" id="IPR001156">
    <property type="entry name" value="Transferrin-like_dom"/>
</dbReference>
<comment type="similarity">
    <text evidence="20">Belongs to the transferrin family.</text>
</comment>
<evidence type="ECO:0000256" key="15">
    <source>
        <dbReference type="ARBA" id="ARBA00022859"/>
    </source>
</evidence>
<keyword evidence="10" id="KW-0732">Signal</keyword>
<keyword evidence="19" id="KW-0325">Glycoprotein</keyword>
<dbReference type="MEROPS" id="S60.970"/>
<evidence type="ECO:0000256" key="5">
    <source>
        <dbReference type="ARBA" id="ARBA00022448"/>
    </source>
</evidence>
<evidence type="ECO:0000256" key="17">
    <source>
        <dbReference type="ARBA" id="ARBA00023065"/>
    </source>
</evidence>
<feature type="binding site" evidence="21">
    <location>
        <position position="173"/>
    </location>
    <ligand>
        <name>hydrogencarbonate</name>
        <dbReference type="ChEBI" id="CHEBI:17544"/>
        <label>1</label>
    </ligand>
</feature>
<feature type="disulfide bond" evidence="23">
    <location>
        <begin position="287"/>
        <end position="301"/>
    </location>
</feature>
<dbReference type="InterPro" id="IPR016357">
    <property type="entry name" value="Transferrin"/>
</dbReference>
<feature type="binding site" evidence="21">
    <location>
        <position position="177"/>
    </location>
    <ligand>
        <name>hydrogencarbonate</name>
        <dbReference type="ChEBI" id="CHEBI:17544"/>
        <label>1</label>
    </ligand>
</feature>
<protein>
    <recommendedName>
        <fullName evidence="4">Lactotransferrin</fullName>
    </recommendedName>
</protein>
<dbReference type="FunFam" id="3.40.190.10:FF:000105">
    <property type="entry name" value="Serotransferrin"/>
    <property type="match status" value="1"/>
</dbReference>
<feature type="binding site" evidence="21">
    <location>
        <position position="180"/>
    </location>
    <ligand>
        <name>hydrogencarbonate</name>
        <dbReference type="ChEBI" id="CHEBI:17544"/>
        <label>1</label>
    </ligand>
</feature>
<dbReference type="FunFam" id="3.40.190.10:FF:000095">
    <property type="entry name" value="Lactotransferrin"/>
    <property type="match status" value="1"/>
</dbReference>
<dbReference type="SUPFAM" id="SSF53850">
    <property type="entry name" value="Periplasmic binding protein-like II"/>
    <property type="match status" value="2"/>
</dbReference>
<evidence type="ECO:0000256" key="7">
    <source>
        <dbReference type="ARBA" id="ARBA00022525"/>
    </source>
</evidence>
<dbReference type="FunCoup" id="G5ANP4">
    <property type="interactions" value="176"/>
</dbReference>
<feature type="disulfide bond" evidence="23">
    <location>
        <begin position="388"/>
        <end position="401"/>
    </location>
</feature>
<keyword evidence="13" id="KW-0720">Serine protease</keyword>
<dbReference type="GO" id="GO:0005886">
    <property type="term" value="C:plasma membrane"/>
    <property type="evidence" value="ECO:0007669"/>
    <property type="project" value="TreeGrafter"/>
</dbReference>
<evidence type="ECO:0000256" key="2">
    <source>
        <dbReference type="ARBA" id="ARBA00003194"/>
    </source>
</evidence>
<evidence type="ECO:0000256" key="1">
    <source>
        <dbReference type="ARBA" id="ARBA00002831"/>
    </source>
</evidence>
<evidence type="ECO:0000256" key="20">
    <source>
        <dbReference type="PIRNR" id="PIRNR002549"/>
    </source>
</evidence>
<keyword evidence="8" id="KW-0645">Protease</keyword>
<feature type="disulfide bond" evidence="23">
    <location>
        <begin position="487"/>
        <end position="562"/>
    </location>
</feature>
<feature type="domain" description="Transferrin-like" evidence="24">
    <location>
        <begin position="375"/>
        <end position="704"/>
    </location>
</feature>
<feature type="binding site" evidence="22">
    <location>
        <position position="148"/>
    </location>
    <ligand>
        <name>Fe(3+)</name>
        <dbReference type="ChEBI" id="CHEBI:29034"/>
        <label>1</label>
    </ligand>
</feature>
<feature type="binding site" evidence="22">
    <location>
        <position position="309"/>
    </location>
    <ligand>
        <name>Fe(3+)</name>
        <dbReference type="ChEBI" id="CHEBI:29034"/>
        <label>1</label>
    </ligand>
</feature>
<feature type="binding site" evidence="22">
    <location>
        <position position="425"/>
    </location>
    <ligand>
        <name>Fe(3+)</name>
        <dbReference type="ChEBI" id="CHEBI:29034"/>
        <label>1</label>
    </ligand>
</feature>
<evidence type="ECO:0000256" key="12">
    <source>
        <dbReference type="ARBA" id="ARBA00022801"/>
    </source>
</evidence>
<feature type="disulfide bond" evidence="23">
    <location>
        <begin position="378"/>
        <end position="410"/>
    </location>
</feature>
<keyword evidence="12" id="KW-0378">Hydrolase</keyword>
<dbReference type="PANTHER" id="PTHR11485:SF55">
    <property type="entry name" value="LACTOTRANSFERRIN"/>
    <property type="match status" value="1"/>
</dbReference>
<dbReference type="SMART" id="SM00094">
    <property type="entry name" value="TR_FER"/>
    <property type="match status" value="2"/>
</dbReference>
<dbReference type="GO" id="GO:0006508">
    <property type="term" value="P:proteolysis"/>
    <property type="evidence" value="ECO:0007669"/>
    <property type="project" value="UniProtKB-KW"/>
</dbReference>
<keyword evidence="11" id="KW-0677">Repeat</keyword>
<feature type="disulfide bond" evidence="23">
    <location>
        <begin position="511"/>
        <end position="705"/>
    </location>
</feature>
<keyword evidence="14" id="KW-0892">Osteogenesis</keyword>
<sequence length="760" mass="83296">MGQQGGASPRGLLDKRAQGSSGRALTGCVTTTGSTMRLLLAALLSLSLGDLGLGRATPKENVRWCTISQDEVTKCFRLQRNMKKVRGPPVSCIKRASYRDCLRAITDSKADAMTLDGGQLYEAGQAPYNLRPVAAEVYGTEAQPRTHYYAVVVAKRSSSFRLDQLRGLRSCHTGIRRTAGWRVPIGLLRPFLNWTGPPEPIEAAVARFFLASCVPGADGARFPNLCRLCAGTGTNKCAFSTQEPYFGYSGAFKCLREGAGDVAFIKASTVFEDLPDKAQRDQYKLLCPDNTWRPVDEYKQCHLARVPSHAVVARSVNGKEDLIWEFLHQAQDSSLGFVRVPKKIDTGLYLGFGYLSSIRNMEETEADVAARRARVVWCAVGPEEKRKCDRWSSVSGGRVTCTSARTPEDCIPRVMKGEADAMSLDGGFIYTAGRCGLVPVLAENQKSQANPGSDCVNRPPEGYLAVAAVRTSDSGLTWNSLRGRKSCHTAVDRTAGWIIPMGLLFNQTGSCRFGEFFSQSCAPGADPASPLCALCVGNDRGENKCVANSQERYYGYTGAFRCLAERAGDVAFLKDSTVLQNTDGKSPESWARDLKLADFQLLCLDGTRKPVTEARSCHLAMAPNHAVVSRREKAKLLEQVLLDQQARFGRNGSRCPGEFCLFQSETKNLLFNDNTECLARLQGRTNYETYLGREYVTATANVKRCSTSARFGEFQFGNYMIGWYIANFECLNLIGSASRAKLQTVAQAIEKNIWVIGVLG</sequence>
<feature type="disulfide bond" evidence="23">
    <location>
        <begin position="521"/>
        <end position="535"/>
    </location>
</feature>
<feature type="binding site" evidence="21">
    <location>
        <position position="489"/>
    </location>
    <ligand>
        <name>hydrogencarbonate</name>
        <dbReference type="ChEBI" id="CHEBI:17544"/>
        <label>1</label>
    </ligand>
</feature>
<feature type="binding site" evidence="22">
    <location>
        <position position="556"/>
    </location>
    <ligand>
        <name>Fe(3+)</name>
        <dbReference type="ChEBI" id="CHEBI:29034"/>
        <label>2</label>
    </ligand>
</feature>
<evidence type="ECO:0000256" key="23">
    <source>
        <dbReference type="PIRSR" id="PIRSR002549-4"/>
    </source>
</evidence>
<dbReference type="PROSITE" id="PS51408">
    <property type="entry name" value="TRANSFERRIN_LIKE_4"/>
    <property type="match status" value="2"/>
</dbReference>
<keyword evidence="17" id="KW-0406">Ion transport</keyword>
<feature type="binding site" evidence="22">
    <location>
        <position position="248"/>
    </location>
    <ligand>
        <name>Fe(3+)</name>
        <dbReference type="ChEBI" id="CHEBI:29034"/>
        <label>1</label>
    </ligand>
</feature>
<proteinExistence type="inferred from homology"/>
<dbReference type="GO" id="GO:0005615">
    <property type="term" value="C:extracellular space"/>
    <property type="evidence" value="ECO:0007669"/>
    <property type="project" value="InterPro"/>
</dbReference>
<dbReference type="Gene3D" id="3.40.190.10">
    <property type="entry name" value="Periplasmic binding protein-like II"/>
    <property type="match status" value="4"/>
</dbReference>
<evidence type="ECO:0000256" key="8">
    <source>
        <dbReference type="ARBA" id="ARBA00022670"/>
    </source>
</evidence>
<dbReference type="STRING" id="10181.G5ANP4"/>
<evidence type="ECO:0000256" key="9">
    <source>
        <dbReference type="ARBA" id="ARBA00022723"/>
    </source>
</evidence>
<feature type="binding site" evidence="21">
    <location>
        <position position="179"/>
    </location>
    <ligand>
        <name>hydrogencarbonate</name>
        <dbReference type="ChEBI" id="CHEBI:17544"/>
        <label>1</label>
    </ligand>
</feature>
<keyword evidence="6" id="KW-0410">Iron transport</keyword>
<evidence type="ECO:0000256" key="21">
    <source>
        <dbReference type="PIRSR" id="PIRSR002549-2"/>
    </source>
</evidence>
<comment type="function">
    <text evidence="2">The lactotransferrin transferrin-like domain 1 functions as a serine protease of the peptidase S60 family that cuts arginine rich regions. This function contributes to the antimicrobial activity. Shows a preferential cleavage at -Arg-Ser-Arg-Arg-|- and -Arg-Arg-Ser-Arg-|-, and of Z-Phe-Arg-|-aminomethylcoumarin sites.</text>
</comment>
<evidence type="ECO:0000256" key="14">
    <source>
        <dbReference type="ARBA" id="ARBA00022855"/>
    </source>
</evidence>
<comment type="function">
    <text evidence="1">Transferrins are iron binding transport proteins which can bind two Fe(3+) ions in association with the binding of an anion, usually bicarbonate.</text>
</comment>
<feature type="binding site" evidence="22">
    <location>
        <position position="625"/>
    </location>
    <ligand>
        <name>Fe(3+)</name>
        <dbReference type="ChEBI" id="CHEBI:29034"/>
        <label>1</label>
    </ligand>
</feature>
<keyword evidence="15" id="KW-0391">Immunity</keyword>
<reference evidence="25 26" key="1">
    <citation type="journal article" date="2011" name="Nature">
        <title>Genome sequencing reveals insights into physiology and longevity of the naked mole rat.</title>
        <authorList>
            <person name="Kim E.B."/>
            <person name="Fang X."/>
            <person name="Fushan A.A."/>
            <person name="Huang Z."/>
            <person name="Lobanov A.V."/>
            <person name="Han L."/>
            <person name="Marino S.M."/>
            <person name="Sun X."/>
            <person name="Turanov A.A."/>
            <person name="Yang P."/>
            <person name="Yim S.H."/>
            <person name="Zhao X."/>
            <person name="Kasaikina M.V."/>
            <person name="Stoletzki N."/>
            <person name="Peng C."/>
            <person name="Polak P."/>
            <person name="Xiong Z."/>
            <person name="Kiezun A."/>
            <person name="Zhu Y."/>
            <person name="Chen Y."/>
            <person name="Kryukov G.V."/>
            <person name="Zhang Q."/>
            <person name="Peshkin L."/>
            <person name="Yang L."/>
            <person name="Bronson R.T."/>
            <person name="Buffenstein R."/>
            <person name="Wang B."/>
            <person name="Han C."/>
            <person name="Li Q."/>
            <person name="Chen L."/>
            <person name="Zhao W."/>
            <person name="Sunyaev S.R."/>
            <person name="Park T.J."/>
            <person name="Zhang G."/>
            <person name="Wang J."/>
            <person name="Gladyshev V.N."/>
        </authorList>
    </citation>
    <scope>NUCLEOTIDE SEQUENCE [LARGE SCALE GENOMIC DNA]</scope>
</reference>
<comment type="subcellular location">
    <subcellularLocation>
        <location evidence="3">Secreted</location>
    </subcellularLocation>
</comment>
<dbReference type="GO" id="GO:0055037">
    <property type="term" value="C:recycling endosome"/>
    <property type="evidence" value="ECO:0007669"/>
    <property type="project" value="TreeGrafter"/>
</dbReference>
<accession>G5ANP4</accession>
<evidence type="ECO:0000256" key="3">
    <source>
        <dbReference type="ARBA" id="ARBA00004613"/>
    </source>
</evidence>
<evidence type="ECO:0000256" key="11">
    <source>
        <dbReference type="ARBA" id="ARBA00022737"/>
    </source>
</evidence>
<feature type="binding site" evidence="21">
    <location>
        <position position="493"/>
    </location>
    <ligand>
        <name>hydrogencarbonate</name>
        <dbReference type="ChEBI" id="CHEBI:17544"/>
        <label>1</label>
    </ligand>
</feature>
<keyword evidence="16 22" id="KW-0408">Iron</keyword>
<keyword evidence="7" id="KW-0964">Secreted</keyword>
<dbReference type="PIRSF" id="PIRSF002549">
    <property type="entry name" value="Transferrin"/>
    <property type="match status" value="1"/>
</dbReference>
<feature type="disulfide bond" evidence="23">
    <location>
        <begin position="171"/>
        <end position="254"/>
    </location>
</feature>
<name>G5ANP4_HETGA</name>
<evidence type="ECO:0000313" key="25">
    <source>
        <dbReference type="EMBL" id="EHA98654.1"/>
    </source>
</evidence>
<dbReference type="GO" id="GO:0046872">
    <property type="term" value="F:metal ion binding"/>
    <property type="evidence" value="ECO:0007669"/>
    <property type="project" value="UniProtKB-KW"/>
</dbReference>
<gene>
    <name evidence="25" type="ORF">GW7_21462</name>
</gene>
<feature type="disulfide bond" evidence="23">
    <location>
        <begin position="603"/>
        <end position="617"/>
    </location>
</feature>
<evidence type="ECO:0000256" key="16">
    <source>
        <dbReference type="ARBA" id="ARBA00023004"/>
    </source>
</evidence>
<dbReference type="InterPro" id="IPR018195">
    <property type="entry name" value="Transferrin_Fe_BS"/>
</dbReference>
<dbReference type="GO" id="GO:0005769">
    <property type="term" value="C:early endosome"/>
    <property type="evidence" value="ECO:0007669"/>
    <property type="project" value="TreeGrafter"/>
</dbReference>
<dbReference type="PROSITE" id="PS00205">
    <property type="entry name" value="TRANSFERRIN_LIKE_1"/>
    <property type="match status" value="1"/>
</dbReference>
<evidence type="ECO:0000256" key="13">
    <source>
        <dbReference type="ARBA" id="ARBA00022825"/>
    </source>
</evidence>
<dbReference type="CDD" id="cd13618">
    <property type="entry name" value="PBP2_transferrin_N"/>
    <property type="match status" value="1"/>
</dbReference>
<feature type="binding site" evidence="22">
    <location>
        <position position="463"/>
    </location>
    <ligand>
        <name>Fe(3+)</name>
        <dbReference type="ChEBI" id="CHEBI:29034"/>
        <label>1</label>
    </ligand>
</feature>
<evidence type="ECO:0000259" key="24">
    <source>
        <dbReference type="PROSITE" id="PS51408"/>
    </source>
</evidence>
<evidence type="ECO:0000256" key="22">
    <source>
        <dbReference type="PIRSR" id="PIRSR002549-3"/>
    </source>
</evidence>
<feature type="disulfide bond" evidence="23">
    <location>
        <begin position="213"/>
        <end position="229"/>
    </location>
</feature>
<feature type="disulfide bond" evidence="23">
    <location>
        <begin position="65"/>
        <end position="101"/>
    </location>
</feature>
<dbReference type="PROSITE" id="PS00206">
    <property type="entry name" value="TRANSFERRIN_LIKE_2"/>
    <property type="match status" value="2"/>
</dbReference>
<dbReference type="PANTHER" id="PTHR11485">
    <property type="entry name" value="TRANSFERRIN"/>
    <property type="match status" value="1"/>
</dbReference>